<evidence type="ECO:0000313" key="1">
    <source>
        <dbReference type="EMBL" id="JAE21675.1"/>
    </source>
</evidence>
<accession>A0A0A9G9C4</accession>
<reference evidence="1" key="1">
    <citation type="submission" date="2014-09" db="EMBL/GenBank/DDBJ databases">
        <authorList>
            <person name="Magalhaes I.L.F."/>
            <person name="Oliveira U."/>
            <person name="Santos F.R."/>
            <person name="Vidigal T.H.D.A."/>
            <person name="Brescovit A.D."/>
            <person name="Santos A.J."/>
        </authorList>
    </citation>
    <scope>NUCLEOTIDE SEQUENCE</scope>
    <source>
        <tissue evidence="1">Shoot tissue taken approximately 20 cm above the soil surface</tissue>
    </source>
</reference>
<reference evidence="1" key="2">
    <citation type="journal article" date="2015" name="Data Brief">
        <title>Shoot transcriptome of the giant reed, Arundo donax.</title>
        <authorList>
            <person name="Barrero R.A."/>
            <person name="Guerrero F.D."/>
            <person name="Moolhuijzen P."/>
            <person name="Goolsby J.A."/>
            <person name="Tidwell J."/>
            <person name="Bellgard S.E."/>
            <person name="Bellgard M.I."/>
        </authorList>
    </citation>
    <scope>NUCLEOTIDE SEQUENCE</scope>
    <source>
        <tissue evidence="1">Shoot tissue taken approximately 20 cm above the soil surface</tissue>
    </source>
</reference>
<protein>
    <submittedName>
        <fullName evidence="1">Uncharacterized protein</fullName>
    </submittedName>
</protein>
<name>A0A0A9G9C4_ARUDO</name>
<dbReference type="AlphaFoldDB" id="A0A0A9G9C4"/>
<proteinExistence type="predicted"/>
<dbReference type="EMBL" id="GBRH01176221">
    <property type="protein sequence ID" value="JAE21675.1"/>
    <property type="molecule type" value="Transcribed_RNA"/>
</dbReference>
<sequence length="93" mass="11209">MISIYYCKFKYITKDFQVERKCHNPWPIKARSYYLHKGEILIHIDTRQHFPGFICDVERAFVSKQRHVSSYYFRQVPLSSLSIFRKCCISIVV</sequence>
<organism evidence="1">
    <name type="scientific">Arundo donax</name>
    <name type="common">Giant reed</name>
    <name type="synonym">Donax arundinaceus</name>
    <dbReference type="NCBI Taxonomy" id="35708"/>
    <lineage>
        <taxon>Eukaryota</taxon>
        <taxon>Viridiplantae</taxon>
        <taxon>Streptophyta</taxon>
        <taxon>Embryophyta</taxon>
        <taxon>Tracheophyta</taxon>
        <taxon>Spermatophyta</taxon>
        <taxon>Magnoliopsida</taxon>
        <taxon>Liliopsida</taxon>
        <taxon>Poales</taxon>
        <taxon>Poaceae</taxon>
        <taxon>PACMAD clade</taxon>
        <taxon>Arundinoideae</taxon>
        <taxon>Arundineae</taxon>
        <taxon>Arundo</taxon>
    </lineage>
</organism>